<accession>A0ACC2HIK8</accession>
<dbReference type="EMBL" id="CM055729">
    <property type="protein sequence ID" value="KAJ8015293.1"/>
    <property type="molecule type" value="Genomic_DNA"/>
</dbReference>
<dbReference type="Proteomes" id="UP001157502">
    <property type="component" value="Chromosome 2"/>
</dbReference>
<protein>
    <submittedName>
        <fullName evidence="1">Uncharacterized protein</fullName>
    </submittedName>
</protein>
<organism evidence="1 2">
    <name type="scientific">Dallia pectoralis</name>
    <name type="common">Alaska blackfish</name>
    <dbReference type="NCBI Taxonomy" id="75939"/>
    <lineage>
        <taxon>Eukaryota</taxon>
        <taxon>Metazoa</taxon>
        <taxon>Chordata</taxon>
        <taxon>Craniata</taxon>
        <taxon>Vertebrata</taxon>
        <taxon>Euteleostomi</taxon>
        <taxon>Actinopterygii</taxon>
        <taxon>Neopterygii</taxon>
        <taxon>Teleostei</taxon>
        <taxon>Protacanthopterygii</taxon>
        <taxon>Esociformes</taxon>
        <taxon>Umbridae</taxon>
        <taxon>Dallia</taxon>
    </lineage>
</organism>
<evidence type="ECO:0000313" key="2">
    <source>
        <dbReference type="Proteomes" id="UP001157502"/>
    </source>
</evidence>
<name>A0ACC2HIK8_DALPE</name>
<reference evidence="1" key="1">
    <citation type="submission" date="2021-05" db="EMBL/GenBank/DDBJ databases">
        <authorList>
            <person name="Pan Q."/>
            <person name="Jouanno E."/>
            <person name="Zahm M."/>
            <person name="Klopp C."/>
            <person name="Cabau C."/>
            <person name="Louis A."/>
            <person name="Berthelot C."/>
            <person name="Parey E."/>
            <person name="Roest Crollius H."/>
            <person name="Montfort J."/>
            <person name="Robinson-Rechavi M."/>
            <person name="Bouchez O."/>
            <person name="Lampietro C."/>
            <person name="Lopez Roques C."/>
            <person name="Donnadieu C."/>
            <person name="Postlethwait J."/>
            <person name="Bobe J."/>
            <person name="Dillon D."/>
            <person name="Chandos A."/>
            <person name="von Hippel F."/>
            <person name="Guiguen Y."/>
        </authorList>
    </citation>
    <scope>NUCLEOTIDE SEQUENCE</scope>
    <source>
        <strain evidence="1">YG-Jan2019</strain>
    </source>
</reference>
<proteinExistence type="predicted"/>
<keyword evidence="2" id="KW-1185">Reference proteome</keyword>
<sequence length="384" mass="42317">MELCYGPTTSTTTARSCSTDPLYDNCFSHAGKGRDRVFRKREGLCNPAVTGVLPPFSPPGRAPAVSMVPTLGGGRGAGMVPRHSPCSWGGLGRPGWDMGTNRGARGVTEEKREVDVSVWTQPSPSPNHSDTDPHQSALSVYDNLQFVTPNQDPTMEPTVTFLEAQRLQRISGPVLTEDGGLSGGSSSWSSCEILLAGCNNSNGPEQYQRPKPELDLQQGQEESMFQRRALNQLQSHLQPPVSPLHPFATHSAGHPQQAGPFTVLGARMPPPLPVADPSASNLRSLLTSLQQQICRQKEMYEERIQSLEDRNEALQGEVFDLRANLAQQRHWYSVVQAKILESERVRAEADHRNASLQREMEQFFDTFGELNNEAMKTEKIGRSF</sequence>
<evidence type="ECO:0000313" key="1">
    <source>
        <dbReference type="EMBL" id="KAJ8015293.1"/>
    </source>
</evidence>
<gene>
    <name evidence="1" type="ORF">DPEC_G00024620</name>
</gene>
<comment type="caution">
    <text evidence="1">The sequence shown here is derived from an EMBL/GenBank/DDBJ whole genome shotgun (WGS) entry which is preliminary data.</text>
</comment>